<dbReference type="GO" id="GO:0004674">
    <property type="term" value="F:protein serine/threonine kinase activity"/>
    <property type="evidence" value="ECO:0007669"/>
    <property type="project" value="UniProtKB-KW"/>
</dbReference>
<evidence type="ECO:0000256" key="8">
    <source>
        <dbReference type="ARBA" id="ARBA00022527"/>
    </source>
</evidence>
<dbReference type="OrthoDB" id="381190at2759"/>
<evidence type="ECO:0000256" key="21">
    <source>
        <dbReference type="SAM" id="Coils"/>
    </source>
</evidence>
<accession>B6Q603</accession>
<dbReference type="GO" id="GO:0006325">
    <property type="term" value="P:chromatin organization"/>
    <property type="evidence" value="ECO:0007669"/>
    <property type="project" value="UniProtKB-KW"/>
</dbReference>
<comment type="catalytic activity">
    <reaction evidence="19">
        <text>L-seryl-[protein] + ATP = O-phospho-L-seryl-[protein] + ADP + H(+)</text>
        <dbReference type="Rhea" id="RHEA:17989"/>
        <dbReference type="Rhea" id="RHEA-COMP:9863"/>
        <dbReference type="Rhea" id="RHEA-COMP:11604"/>
        <dbReference type="ChEBI" id="CHEBI:15378"/>
        <dbReference type="ChEBI" id="CHEBI:29999"/>
        <dbReference type="ChEBI" id="CHEBI:30616"/>
        <dbReference type="ChEBI" id="CHEBI:83421"/>
        <dbReference type="ChEBI" id="CHEBI:456216"/>
        <dbReference type="EC" id="2.7.11.1"/>
    </reaction>
</comment>
<dbReference type="PANTHER" id="PTHR37079">
    <property type="entry name" value="SERINE/THREONINE-PROTEIN KINASE ATM"/>
    <property type="match status" value="1"/>
</dbReference>
<dbReference type="InterPro" id="IPR018936">
    <property type="entry name" value="PI3/4_kinase_CS"/>
</dbReference>
<dbReference type="Proteomes" id="UP000001294">
    <property type="component" value="Unassembled WGS sequence"/>
</dbReference>
<comment type="similarity">
    <text evidence="3 20">Belongs to the PI3/PI4-kinase family. ATM subfamily.</text>
</comment>
<evidence type="ECO:0000259" key="25">
    <source>
        <dbReference type="PROSITE" id="PS51190"/>
    </source>
</evidence>
<dbReference type="Pfam" id="PF00454">
    <property type="entry name" value="PI3_PI4_kinase"/>
    <property type="match status" value="1"/>
</dbReference>
<keyword evidence="9 20" id="KW-0808">Transferase</keyword>
<dbReference type="InterPro" id="IPR011009">
    <property type="entry name" value="Kinase-like_dom_sf"/>
</dbReference>
<name>B6Q603_TALMQ</name>
<dbReference type="PROSITE" id="PS51190">
    <property type="entry name" value="FATC"/>
    <property type="match status" value="1"/>
</dbReference>
<dbReference type="PANTHER" id="PTHR37079:SF4">
    <property type="entry name" value="SERINE_THREONINE-PROTEIN KINASE ATM"/>
    <property type="match status" value="1"/>
</dbReference>
<feature type="coiled-coil region" evidence="21">
    <location>
        <begin position="2271"/>
        <end position="2305"/>
    </location>
</feature>
<evidence type="ECO:0000256" key="5">
    <source>
        <dbReference type="ARBA" id="ARBA00012513"/>
    </source>
</evidence>
<evidence type="ECO:0000256" key="19">
    <source>
        <dbReference type="ARBA" id="ARBA00048679"/>
    </source>
</evidence>
<keyword evidence="11 20" id="KW-0227">DNA damage</keyword>
<dbReference type="SMART" id="SM00146">
    <property type="entry name" value="PI3Kc"/>
    <property type="match status" value="1"/>
</dbReference>
<dbReference type="FunFam" id="1.10.1070.11:FF:000025">
    <property type="entry name" value="Serine/threonine-protein kinase Tel1"/>
    <property type="match status" value="1"/>
</dbReference>
<evidence type="ECO:0000256" key="20">
    <source>
        <dbReference type="RuleBase" id="RU365027"/>
    </source>
</evidence>
<evidence type="ECO:0000256" key="1">
    <source>
        <dbReference type="ARBA" id="ARBA00004123"/>
    </source>
</evidence>
<keyword evidence="13 20" id="KW-0067">ATP-binding</keyword>
<evidence type="ECO:0000313" key="26">
    <source>
        <dbReference type="EMBL" id="EEA28542.1"/>
    </source>
</evidence>
<evidence type="ECO:0000256" key="12">
    <source>
        <dbReference type="ARBA" id="ARBA00022777"/>
    </source>
</evidence>
<feature type="compositionally biased region" description="Basic and acidic residues" evidence="22">
    <location>
        <begin position="2842"/>
        <end position="2858"/>
    </location>
</feature>
<protein>
    <recommendedName>
        <fullName evidence="6 20">Serine/threonine-protein kinase Tel1</fullName>
        <ecNumber evidence="5 20">2.7.11.1</ecNumber>
    </recommendedName>
</protein>
<dbReference type="InterPro" id="IPR021668">
    <property type="entry name" value="TAN"/>
</dbReference>
<evidence type="ECO:0000256" key="4">
    <source>
        <dbReference type="ARBA" id="ARBA00011370"/>
    </source>
</evidence>
<evidence type="ECO:0000256" key="7">
    <source>
        <dbReference type="ARBA" id="ARBA00022454"/>
    </source>
</evidence>
<evidence type="ECO:0000256" key="13">
    <source>
        <dbReference type="ARBA" id="ARBA00022840"/>
    </source>
</evidence>
<evidence type="ECO:0000256" key="22">
    <source>
        <dbReference type="SAM" id="MobiDB-lite"/>
    </source>
</evidence>
<evidence type="ECO:0000256" key="6">
    <source>
        <dbReference type="ARBA" id="ARBA00014619"/>
    </source>
</evidence>
<dbReference type="SMART" id="SM01342">
    <property type="entry name" value="TAN"/>
    <property type="match status" value="1"/>
</dbReference>
<keyword evidence="14 20" id="KW-0156">Chromatin regulator</keyword>
<dbReference type="VEuPathDB" id="FungiDB:PMAA_033490"/>
<keyword evidence="15 20" id="KW-0779">Telomere</keyword>
<dbReference type="InterPro" id="IPR000403">
    <property type="entry name" value="PI3/4_kinase_cat_dom"/>
</dbReference>
<dbReference type="InterPro" id="IPR036940">
    <property type="entry name" value="PI3/4_kinase_cat_sf"/>
</dbReference>
<dbReference type="SUPFAM" id="SSF56112">
    <property type="entry name" value="Protein kinase-like (PK-like)"/>
    <property type="match status" value="1"/>
</dbReference>
<feature type="region of interest" description="Disordered" evidence="22">
    <location>
        <begin position="2832"/>
        <end position="2858"/>
    </location>
</feature>
<keyword evidence="16 20" id="KW-0539">Nucleus</keyword>
<dbReference type="GO" id="GO:0035556">
    <property type="term" value="P:intracellular signal transduction"/>
    <property type="evidence" value="ECO:0007669"/>
    <property type="project" value="UniProtKB-ARBA"/>
</dbReference>
<dbReference type="GO" id="GO:0106310">
    <property type="term" value="F:protein serine kinase activity"/>
    <property type="evidence" value="ECO:0007669"/>
    <property type="project" value="RHEA"/>
</dbReference>
<dbReference type="PROSITE" id="PS00915">
    <property type="entry name" value="PI3_4_KINASE_1"/>
    <property type="match status" value="1"/>
</dbReference>
<dbReference type="GO" id="GO:0000781">
    <property type="term" value="C:chromosome, telomeric region"/>
    <property type="evidence" value="ECO:0007669"/>
    <property type="project" value="UniProtKB-SubCell"/>
</dbReference>
<feature type="domain" description="FATC" evidence="25">
    <location>
        <begin position="2870"/>
        <end position="2902"/>
    </location>
</feature>
<dbReference type="SUPFAM" id="SSF48371">
    <property type="entry name" value="ARM repeat"/>
    <property type="match status" value="1"/>
</dbReference>
<evidence type="ECO:0000256" key="18">
    <source>
        <dbReference type="ARBA" id="ARBA00047899"/>
    </source>
</evidence>
<comment type="subunit">
    <text evidence="4">Associates with DNA double-strand breaks.</text>
</comment>
<dbReference type="Gene3D" id="3.30.1010.10">
    <property type="entry name" value="Phosphatidylinositol 3-kinase Catalytic Subunit, Chain A, domain 4"/>
    <property type="match status" value="1"/>
</dbReference>
<comment type="catalytic activity">
    <reaction evidence="18 20">
        <text>L-threonyl-[protein] + ATP = O-phospho-L-threonyl-[protein] + ADP + H(+)</text>
        <dbReference type="Rhea" id="RHEA:46608"/>
        <dbReference type="Rhea" id="RHEA-COMP:11060"/>
        <dbReference type="Rhea" id="RHEA-COMP:11605"/>
        <dbReference type="ChEBI" id="CHEBI:15378"/>
        <dbReference type="ChEBI" id="CHEBI:30013"/>
        <dbReference type="ChEBI" id="CHEBI:30616"/>
        <dbReference type="ChEBI" id="CHEBI:61977"/>
        <dbReference type="ChEBI" id="CHEBI:456216"/>
        <dbReference type="EC" id="2.7.11.1"/>
    </reaction>
</comment>
<evidence type="ECO:0000256" key="11">
    <source>
        <dbReference type="ARBA" id="ARBA00022763"/>
    </source>
</evidence>
<evidence type="ECO:0000256" key="16">
    <source>
        <dbReference type="ARBA" id="ARBA00023242"/>
    </source>
</evidence>
<dbReference type="PROSITE" id="PS50290">
    <property type="entry name" value="PI3_4_KINASE_3"/>
    <property type="match status" value="1"/>
</dbReference>
<keyword evidence="12 20" id="KW-0418">Kinase</keyword>
<dbReference type="InterPro" id="IPR038980">
    <property type="entry name" value="ATM_plant"/>
</dbReference>
<evidence type="ECO:0000256" key="2">
    <source>
        <dbReference type="ARBA" id="ARBA00004574"/>
    </source>
</evidence>
<dbReference type="Pfam" id="PF11640">
    <property type="entry name" value="TAN"/>
    <property type="match status" value="1"/>
</dbReference>
<dbReference type="GO" id="GO:0005524">
    <property type="term" value="F:ATP binding"/>
    <property type="evidence" value="ECO:0007669"/>
    <property type="project" value="UniProtKB-KW"/>
</dbReference>
<dbReference type="SMART" id="SM01343">
    <property type="entry name" value="FATC"/>
    <property type="match status" value="1"/>
</dbReference>
<evidence type="ECO:0000256" key="3">
    <source>
        <dbReference type="ARBA" id="ARBA00010769"/>
    </source>
</evidence>
<keyword evidence="27" id="KW-1185">Reference proteome</keyword>
<evidence type="ECO:0000256" key="9">
    <source>
        <dbReference type="ARBA" id="ARBA00022679"/>
    </source>
</evidence>
<keyword evidence="21" id="KW-0175">Coiled coil</keyword>
<evidence type="ECO:0000259" key="24">
    <source>
        <dbReference type="PROSITE" id="PS51189"/>
    </source>
</evidence>
<dbReference type="InterPro" id="IPR014009">
    <property type="entry name" value="PIK_FAT"/>
</dbReference>
<dbReference type="Gene3D" id="1.10.1070.11">
    <property type="entry name" value="Phosphatidylinositol 3-/4-kinase, catalytic domain"/>
    <property type="match status" value="1"/>
</dbReference>
<evidence type="ECO:0000256" key="17">
    <source>
        <dbReference type="ARBA" id="ARBA00025079"/>
    </source>
</evidence>
<dbReference type="PhylomeDB" id="B6Q603"/>
<dbReference type="CDD" id="cd05171">
    <property type="entry name" value="PIKKc_ATM"/>
    <property type="match status" value="1"/>
</dbReference>
<dbReference type="InterPro" id="IPR003152">
    <property type="entry name" value="FATC_dom"/>
</dbReference>
<keyword evidence="10 20" id="KW-0547">Nucleotide-binding</keyword>
<dbReference type="EMBL" id="DS995899">
    <property type="protein sequence ID" value="EEA28542.1"/>
    <property type="molecule type" value="Genomic_DNA"/>
</dbReference>
<gene>
    <name evidence="26" type="ORF">PMAA_033490</name>
</gene>
<dbReference type="PROSITE" id="PS51189">
    <property type="entry name" value="FAT"/>
    <property type="match status" value="1"/>
</dbReference>
<evidence type="ECO:0000313" key="27">
    <source>
        <dbReference type="Proteomes" id="UP000001294"/>
    </source>
</evidence>
<evidence type="ECO:0000259" key="23">
    <source>
        <dbReference type="PROSITE" id="PS50290"/>
    </source>
</evidence>
<feature type="region of interest" description="Disordered" evidence="22">
    <location>
        <begin position="408"/>
        <end position="435"/>
    </location>
</feature>
<dbReference type="GO" id="GO:0006281">
    <property type="term" value="P:DNA repair"/>
    <property type="evidence" value="ECO:0007669"/>
    <property type="project" value="InterPro"/>
</dbReference>
<keyword evidence="7 20" id="KW-0158">Chromosome</keyword>
<evidence type="ECO:0000256" key="14">
    <source>
        <dbReference type="ARBA" id="ARBA00022853"/>
    </source>
</evidence>
<sequence>MADPSLSETVARLSSDKQKDRTDALNDLRRILNKKRQNLSETLNDKAYHRIYEALFRCVAIEKSAYSRLNKSSARNASAPRLPLCASAFRATVEVSVAVLRTKTVHAIIDHIVQTLTQPGDGLWNLLGIDYIKGLRLLLEYPAHVEHLTESDWVDVTSFCLSCLSSNGDEATQLSIRTSYRSLSQGLVDEEGGQRTPSRTTSGRDALSSSSQVNRSIADEAVICIQLLTATPAAPLQERVRPLMSELLVYLSSAMPANANQALKAINNLLERVICDQCALVKDFIPDIIPIIRRVWLTKSSAVKDEALVTMLLCMDLLRSNPQSLFSQASLQPLEDLLETLENEYTKRPEKEQIQIDDLVFYQNDISFQHLYLFGPRLGSSRSEHNWTLIWTISSLIGILDKASDHMSNSAENELGPNKRPRLSSRTDDVSRECVTSTGPRKGYCLQLLSFLVGRMSVEDKASRLSRLAAGIVDDNPSTSNWTLLAICNIAVSDSSKSPLLKPYWRQIWDLAFRASAFQVNTRAACALMEIILRLELVESTDLTDNIRSMLSSMDLNGPSALCDTSLRLLTTLFDKRLHTAAGLGVDSVKSICNWLRSSWTFGAGVDKLQMAQVALFASPANFLGLLLTLTNRPAPLRHAEYQGTTATISSTWFRHREKSSLKEYLFSFDSEIPQDLWCVEETFPSVESSIRNDPNDHVVLELLQTKVDTFSQAWKIMSEEKSQHITADVFKIMVSACIVVALFIESLPQPDNNRAADLRRTNLGFWTDICDYIASRDDLTQGCLSILSPVVASAPCIPNNAIPISRALFGLASPLVVNLKSRESTQNGDFLNDPDAMDFDGIPSPPQGELARDMILRNNRHNVNAFPEINTFQRCLSTRLYIFLSGNEASGADPSTQSSLVNSLKALDDVDVLSTRNFLPHLFQQSDRFSRNDILDIVEHFGEICLQRYQLERCESAQCFSISMMKCFVDSWTSNEDDDLSVSAADLYGWFIQVFLNKKKGSSGVLIALSRLLEQIINLNPTFSVDGSGPSPRTSLFSILRDGDTVVKFAIASCITNIFSRFLLKDHEKIFDDVVESLPTDPDWNEGIALRLYILGQLASRWPTLLRRSIYHIFETPAQVPESTRYAEKCLLEVSCSLRLQEPKDIFRLFMPQILYTWTETQSIISMPFSIFRYSSLQAMLQDAQDELVGQIMMRASDQDANEIATYLGKPFNELLRESFYKAEAYTVARDISLPPSQDSQPKGVESRVKKTLGTDQFAQSIENKFPEVVSALFRSLSQEEQIERAFAKRPKFRYASKILNRITEKSSSTTILPGNQQPSFRARYLLDQLEYLCKRAGYDLETMWTPALVSFVCRTLLDSMDPALGSLHACAVLRKIRILVCISGSVICQDYPLEQLLYALRPYLTEFHCSEDALGLFWYLLEEGKSYLTHQPGFFAGIAVSTLVSLRNFLQSSPESTTQESQFNAVISKSQEFRQWFGEFLEDYCPSDLDQSAKDSFHRMVTSSKQINNTGNSEKGTHESELLLQLLQDRISRNSILSKSVSDLILSLLCVDFQISSDIFNDILGDDDASSKHNVAVWQSIHSGVTDKGYRLWAARVLGRAFAATGQVSEELLREQNLETIPSQSQDLKHTEPFLVSKAAILQVLCEALSNSDRANVGLVEQTLQLIMSKIARFPNLEQCENIIPRPLMKALIWEPYYCPEIRARIPETKIDNIWPTLNPESPITSTQWARDLALALATSAEGDPVIGPLKDVLYVIPDLSVRLLQFVLHDVLILESEKDQACREMVSKIFNDILRSTTEATVAHAQIALNAILYLRQQQRPQESTIVERDEWLDIDYGLAASAAVICRMYKTALLFIEIQASRSISTSRRSSIKYLPPTDLLHDIYRRVGDPDLFYGIQQDATLNSVLEKLDYESVGFKNLIFQSAQYDSDLRLGGKGNTHGLFKALNATNLHGVANAMLSVPNNSEGASIDSEHLLSTAISLQQWDIPALPSQGSAMTVLFKAFQNLNTVDTMKDVLKFNDNCFLDILDQSQDKNRSVTALRDSMRALGLLTEIDDVLRSTTSAQVEDLWSRITSRTSWFQAENFEDIAQILFSRGSFFSSINKKPYLKSALKLTSRASQLLEVKALRESFKISRELEGSQEALTSAISLSKLVQPCTALGLSIENAAKYDMANVLWDQGEMTTSIRMLQQLNERGDLQKQALVVSRAEVLASLGHHVAEARLEKPDAIVQEYLVPAVKELRGNVESEEAGGVFHRFALFCDQQLLNQDSLEDFQRIEQLRDRKEQEVLALKQMMSAAEGKEKNQLTMHYTKAKGWFDLDDREYQRLNNSREAFLQQCLENYLLSLKACDNYKNDALRFCALWLDKSDDPNANESVGRYLSQVPSRKFAPLINQLSSRLLDESGSFQPLLSALVFRICVDHPFHGMYQIFAHSKTRGNRDQAALSRFQAATKVVDKLMIDKHASSTWMSLHNNNICYVRFATEKLDDKIKSGAKVPLRKSPTGLKLEQDVSNQKLPPHSMRIELRVDCNYSDVPKVVKFQPEFTVASGISAPKIVTVIASNGLRYKMLVKGGNDDLRQDAIMEQVFEQVSNVLRDHRSTRQRNLHIRTYKVLPLTSNAGIIEFVQNTIPLHDYLMPAHQKYYPKDMKPSACRKHISDVQTRTLDQRVRIYRQVTDHFHPVMRFFFMEKFDNPDDWFSKRLAYTRSTAAISILGHVLGLGDRHGHNILLDEKTGEVVHIDLGVAFEQGRVLPVPEVVPFRLTRDLVDGMGITKTEGVFRRCCEFTLEALRRESYSIMTILDVLRYDPLYMWTVSPLRMRRMQDEQDVEEPPAVLASGAERTKVNNRNPKEPSEADRALTVVAKKLSKTLSVTATVNELIQQATDERNLAVLYCGWAAYA</sequence>
<dbReference type="PROSITE" id="PS00916">
    <property type="entry name" value="PI3_4_KINASE_2"/>
    <property type="match status" value="1"/>
</dbReference>
<dbReference type="FunFam" id="3.30.1010.10:FF:000019">
    <property type="entry name" value="Serine/threonine-protein kinase Tel1"/>
    <property type="match status" value="1"/>
</dbReference>
<comment type="subcellular location">
    <subcellularLocation>
        <location evidence="2 20">Chromosome</location>
        <location evidence="2 20">Telomere</location>
    </subcellularLocation>
    <subcellularLocation>
        <location evidence="1 20">Nucleus</location>
    </subcellularLocation>
</comment>
<proteinExistence type="inferred from homology"/>
<reference evidence="27" key="1">
    <citation type="journal article" date="2015" name="Genome Announc.">
        <title>Genome sequence of the AIDS-associated pathogen Penicillium marneffei (ATCC18224) and its near taxonomic relative Talaromyces stipitatus (ATCC10500).</title>
        <authorList>
            <person name="Nierman W.C."/>
            <person name="Fedorova-Abrams N.D."/>
            <person name="Andrianopoulos A."/>
        </authorList>
    </citation>
    <scope>NUCLEOTIDE SEQUENCE [LARGE SCALE GENOMIC DNA]</scope>
    <source>
        <strain evidence="27">ATCC 18224 / CBS 334.59 / QM 7333</strain>
    </source>
</reference>
<feature type="domain" description="FAT" evidence="24">
    <location>
        <begin position="1842"/>
        <end position="2439"/>
    </location>
</feature>
<dbReference type="InterPro" id="IPR044107">
    <property type="entry name" value="PIKKc_ATM"/>
</dbReference>
<feature type="region of interest" description="Disordered" evidence="22">
    <location>
        <begin position="186"/>
        <end position="212"/>
    </location>
</feature>
<dbReference type="Pfam" id="PF02260">
    <property type="entry name" value="FATC"/>
    <property type="match status" value="1"/>
</dbReference>
<dbReference type="EC" id="2.7.11.1" evidence="5 20"/>
<dbReference type="STRING" id="441960.B6Q603"/>
<feature type="region of interest" description="Disordered" evidence="22">
    <location>
        <begin position="1"/>
        <end position="21"/>
    </location>
</feature>
<dbReference type="GO" id="GO:0005634">
    <property type="term" value="C:nucleus"/>
    <property type="evidence" value="ECO:0007669"/>
    <property type="project" value="UniProtKB-SubCell"/>
</dbReference>
<comment type="function">
    <text evidence="17 20">Serine/threonine protein kinase which activates checkpoint signaling upon genotoxic stresses such as ionizing radiation (IR), ultraviolet light (UV), or DNA replication stalling, thereby acting as a DNA damage sensor. Recognizes the substrate consensus sequence [ST]-Q. Phosphorylates histone H2A to form H2AS128ph (gamma-H2A) at sites of DNA damage, involved in the regulation of DNA damage response mechanism. Required for the control of telomere length and genome stability.</text>
</comment>
<organism evidence="26 27">
    <name type="scientific">Talaromyces marneffei (strain ATCC 18224 / CBS 334.59 / QM 7333)</name>
    <name type="common">Penicillium marneffei</name>
    <dbReference type="NCBI Taxonomy" id="441960"/>
    <lineage>
        <taxon>Eukaryota</taxon>
        <taxon>Fungi</taxon>
        <taxon>Dikarya</taxon>
        <taxon>Ascomycota</taxon>
        <taxon>Pezizomycotina</taxon>
        <taxon>Eurotiomycetes</taxon>
        <taxon>Eurotiomycetidae</taxon>
        <taxon>Eurotiales</taxon>
        <taxon>Trichocomaceae</taxon>
        <taxon>Talaromyces</taxon>
        <taxon>Talaromyces sect. Talaromyces</taxon>
    </lineage>
</organism>
<feature type="compositionally biased region" description="Polar residues" evidence="22">
    <location>
        <begin position="195"/>
        <end position="212"/>
    </location>
</feature>
<evidence type="ECO:0000256" key="15">
    <source>
        <dbReference type="ARBA" id="ARBA00022895"/>
    </source>
</evidence>
<feature type="domain" description="PI3K/PI4K catalytic" evidence="23">
    <location>
        <begin position="2543"/>
        <end position="2855"/>
    </location>
</feature>
<dbReference type="HOGENOM" id="CLU_000178_8_2_1"/>
<evidence type="ECO:0000256" key="10">
    <source>
        <dbReference type="ARBA" id="ARBA00022741"/>
    </source>
</evidence>
<keyword evidence="8 20" id="KW-0723">Serine/threonine-protein kinase</keyword>
<dbReference type="InterPro" id="IPR016024">
    <property type="entry name" value="ARM-type_fold"/>
</dbReference>